<reference evidence="7 8" key="1">
    <citation type="submission" date="2022-04" db="EMBL/GenBank/DDBJ databases">
        <authorList>
            <person name="Ye Y.-Q."/>
            <person name="Du Z.-J."/>
        </authorList>
    </citation>
    <scope>NUCLEOTIDE SEQUENCE [LARGE SCALE GENOMIC DNA]</scope>
    <source>
        <strain evidence="7 8">A6E488</strain>
    </source>
</reference>
<dbReference type="Gene3D" id="1.10.287.1040">
    <property type="entry name" value="Exonuclease VII, small subunit"/>
    <property type="match status" value="1"/>
</dbReference>
<keyword evidence="3 6" id="KW-0540">Nuclease</keyword>
<evidence type="ECO:0000256" key="1">
    <source>
        <dbReference type="ARBA" id="ARBA00009998"/>
    </source>
</evidence>
<evidence type="ECO:0000313" key="8">
    <source>
        <dbReference type="Proteomes" id="UP001320898"/>
    </source>
</evidence>
<dbReference type="GO" id="GO:0009318">
    <property type="term" value="C:exodeoxyribonuclease VII complex"/>
    <property type="evidence" value="ECO:0007669"/>
    <property type="project" value="UniProtKB-UniRule"/>
</dbReference>
<dbReference type="EMBL" id="JALIDZ010000001">
    <property type="protein sequence ID" value="MCT8970261.1"/>
    <property type="molecule type" value="Genomic_DNA"/>
</dbReference>
<comment type="subunit">
    <text evidence="6">Heterooligomer composed of large and small subunits.</text>
</comment>
<evidence type="ECO:0000256" key="2">
    <source>
        <dbReference type="ARBA" id="ARBA00022490"/>
    </source>
</evidence>
<name>A0AAW5QUN7_9HYPH</name>
<comment type="catalytic activity">
    <reaction evidence="6">
        <text>Exonucleolytic cleavage in either 5'- to 3'- or 3'- to 5'-direction to yield nucleoside 5'-phosphates.</text>
        <dbReference type="EC" id="3.1.11.6"/>
    </reaction>
</comment>
<dbReference type="GO" id="GO:0005829">
    <property type="term" value="C:cytosol"/>
    <property type="evidence" value="ECO:0007669"/>
    <property type="project" value="TreeGrafter"/>
</dbReference>
<keyword evidence="2 6" id="KW-0963">Cytoplasm</keyword>
<evidence type="ECO:0000256" key="4">
    <source>
        <dbReference type="ARBA" id="ARBA00022801"/>
    </source>
</evidence>
<evidence type="ECO:0000256" key="5">
    <source>
        <dbReference type="ARBA" id="ARBA00022839"/>
    </source>
</evidence>
<dbReference type="SUPFAM" id="SSF116842">
    <property type="entry name" value="XseB-like"/>
    <property type="match status" value="1"/>
</dbReference>
<dbReference type="HAMAP" id="MF_00337">
    <property type="entry name" value="Exonuc_7_S"/>
    <property type="match status" value="1"/>
</dbReference>
<keyword evidence="8" id="KW-1185">Reference proteome</keyword>
<dbReference type="NCBIfam" id="NF002139">
    <property type="entry name" value="PRK00977.1-3"/>
    <property type="match status" value="1"/>
</dbReference>
<protein>
    <recommendedName>
        <fullName evidence="6">Exodeoxyribonuclease 7 small subunit</fullName>
        <ecNumber evidence="6">3.1.11.6</ecNumber>
    </recommendedName>
    <alternativeName>
        <fullName evidence="6">Exodeoxyribonuclease VII small subunit</fullName>
        <shortName evidence="6">Exonuclease VII small subunit</shortName>
    </alternativeName>
</protein>
<comment type="function">
    <text evidence="6">Bidirectionally degrades single-stranded DNA into large acid-insoluble oligonucleotides, which are then degraded further into small acid-soluble oligonucleotides.</text>
</comment>
<keyword evidence="4 6" id="KW-0378">Hydrolase</keyword>
<comment type="similarity">
    <text evidence="1 6">Belongs to the XseB family.</text>
</comment>
<dbReference type="EC" id="3.1.11.6" evidence="6"/>
<dbReference type="Pfam" id="PF02609">
    <property type="entry name" value="Exonuc_VII_S"/>
    <property type="match status" value="1"/>
</dbReference>
<evidence type="ECO:0000256" key="6">
    <source>
        <dbReference type="HAMAP-Rule" id="MF_00337"/>
    </source>
</evidence>
<dbReference type="InterPro" id="IPR003761">
    <property type="entry name" value="Exonuc_VII_S"/>
</dbReference>
<sequence length="85" mass="9221">MTSRVAPVPQDIADLSFEDALKKLEEIVEQLEGGNVPLERSIEMYTRGDALRKHCEGLLKSAEAKVEKIVVKDGGAAGTEPLDVD</sequence>
<dbReference type="Proteomes" id="UP001320898">
    <property type="component" value="Unassembled WGS sequence"/>
</dbReference>
<comment type="subcellular location">
    <subcellularLocation>
        <location evidence="6">Cytoplasm</location>
    </subcellularLocation>
</comment>
<organism evidence="7 8">
    <name type="scientific">Microbaculum marinisediminis</name>
    <dbReference type="NCBI Taxonomy" id="2931392"/>
    <lineage>
        <taxon>Bacteria</taxon>
        <taxon>Pseudomonadati</taxon>
        <taxon>Pseudomonadota</taxon>
        <taxon>Alphaproteobacteria</taxon>
        <taxon>Hyphomicrobiales</taxon>
        <taxon>Tepidamorphaceae</taxon>
        <taxon>Microbaculum</taxon>
    </lineage>
</organism>
<dbReference type="RefSeq" id="WP_261613835.1">
    <property type="nucleotide sequence ID" value="NZ_JALIDZ010000001.1"/>
</dbReference>
<dbReference type="NCBIfam" id="TIGR01280">
    <property type="entry name" value="xseB"/>
    <property type="match status" value="1"/>
</dbReference>
<proteinExistence type="inferred from homology"/>
<dbReference type="GO" id="GO:0006308">
    <property type="term" value="P:DNA catabolic process"/>
    <property type="evidence" value="ECO:0007669"/>
    <property type="project" value="UniProtKB-UniRule"/>
</dbReference>
<evidence type="ECO:0000256" key="3">
    <source>
        <dbReference type="ARBA" id="ARBA00022722"/>
    </source>
</evidence>
<gene>
    <name evidence="6" type="primary">xseB</name>
    <name evidence="7" type="ORF">MUB46_00160</name>
</gene>
<dbReference type="GO" id="GO:0008855">
    <property type="term" value="F:exodeoxyribonuclease VII activity"/>
    <property type="evidence" value="ECO:0007669"/>
    <property type="project" value="UniProtKB-UniRule"/>
</dbReference>
<dbReference type="InterPro" id="IPR037004">
    <property type="entry name" value="Exonuc_VII_ssu_sf"/>
</dbReference>
<dbReference type="AlphaFoldDB" id="A0AAW5QUN7"/>
<keyword evidence="5 6" id="KW-0269">Exonuclease</keyword>
<evidence type="ECO:0000313" key="7">
    <source>
        <dbReference type="EMBL" id="MCT8970261.1"/>
    </source>
</evidence>
<accession>A0AAW5QUN7</accession>
<comment type="caution">
    <text evidence="7">The sequence shown here is derived from an EMBL/GenBank/DDBJ whole genome shotgun (WGS) entry which is preliminary data.</text>
</comment>
<dbReference type="PANTHER" id="PTHR34137:SF1">
    <property type="entry name" value="EXODEOXYRIBONUCLEASE 7 SMALL SUBUNIT"/>
    <property type="match status" value="1"/>
</dbReference>
<dbReference type="PANTHER" id="PTHR34137">
    <property type="entry name" value="EXODEOXYRIBONUCLEASE 7 SMALL SUBUNIT"/>
    <property type="match status" value="1"/>
</dbReference>